<evidence type="ECO:0000313" key="1">
    <source>
        <dbReference type="EMBL" id="KAH6928026.1"/>
    </source>
</evidence>
<dbReference type="Proteomes" id="UP000821845">
    <property type="component" value="Chromosome 6"/>
</dbReference>
<reference evidence="1" key="1">
    <citation type="submission" date="2020-05" db="EMBL/GenBank/DDBJ databases">
        <title>Large-scale comparative analyses of tick genomes elucidate their genetic diversity and vector capacities.</title>
        <authorList>
            <person name="Jia N."/>
            <person name="Wang J."/>
            <person name="Shi W."/>
            <person name="Du L."/>
            <person name="Sun Y."/>
            <person name="Zhan W."/>
            <person name="Jiang J."/>
            <person name="Wang Q."/>
            <person name="Zhang B."/>
            <person name="Ji P."/>
            <person name="Sakyi L.B."/>
            <person name="Cui X."/>
            <person name="Yuan T."/>
            <person name="Jiang B."/>
            <person name="Yang W."/>
            <person name="Lam T.T.-Y."/>
            <person name="Chang Q."/>
            <person name="Ding S."/>
            <person name="Wang X."/>
            <person name="Zhu J."/>
            <person name="Ruan X."/>
            <person name="Zhao L."/>
            <person name="Wei J."/>
            <person name="Que T."/>
            <person name="Du C."/>
            <person name="Cheng J."/>
            <person name="Dai P."/>
            <person name="Han X."/>
            <person name="Huang E."/>
            <person name="Gao Y."/>
            <person name="Liu J."/>
            <person name="Shao H."/>
            <person name="Ye R."/>
            <person name="Li L."/>
            <person name="Wei W."/>
            <person name="Wang X."/>
            <person name="Wang C."/>
            <person name="Yang T."/>
            <person name="Huo Q."/>
            <person name="Li W."/>
            <person name="Guo W."/>
            <person name="Chen H."/>
            <person name="Zhou L."/>
            <person name="Ni X."/>
            <person name="Tian J."/>
            <person name="Zhou Y."/>
            <person name="Sheng Y."/>
            <person name="Liu T."/>
            <person name="Pan Y."/>
            <person name="Xia L."/>
            <person name="Li J."/>
            <person name="Zhao F."/>
            <person name="Cao W."/>
        </authorList>
    </citation>
    <scope>NUCLEOTIDE SEQUENCE</scope>
    <source>
        <strain evidence="1">Hyas-2018</strain>
    </source>
</reference>
<sequence length="624" mass="67843">MSGPIDDFGFGAVLETAAHCEGSDGHDASRDDEDEAFGRLVRRLNNIVCQSEVRSTEKGETPLDPTDEMHEYKAMMDLLTGDPMLMPTNSNYLSLACAVLHNASKCTRLGLPVLLSHHRILLEKGKSSWSLLRILDGMRSGPGWLAADLGRVRCSLAQRLLAEGDPRGCQRMLAPLMRWLHRPGNRALEWAGGRLRWLRAGDHASLRSLAYLLAAQADYAIKGTCCSALLDQVRCPQLGPKLAYFRALAGTDERQLWAALQRWPKEAPLWTLAGCRLGAQGRWRSALQLLMRAVRLEESAEASLAEQNQERGLALWNLAACLGALGRREAQGRALSVLASRGHEPGSDPQLALAAARALDRLNMHAEAARAYGVLVQSGRYGQQLRALRVDWALCLLRAGRPQASLQACGGVRTGMDDGADGDDPRLAFCRGSAMAALGDVEPALQEFRKGLVLAATAGDEGGGGDWLRSQLLVNIAVLQAPQQEESSRRQLSRALAICPGNVDAAYNLSLLLLATGKSEAARRVWRQHGFRAEDGDAASSKSSSVGAPQAAWLEARLSQWHVHIFLIVGPAHRLYHRVARDVHCDRSSAPERLVVRNPLACTGNVAEIVQRVSTATTLSVPWQ</sequence>
<name>A0ACB7S279_HYAAI</name>
<accession>A0ACB7S279</accession>
<dbReference type="EMBL" id="CM023486">
    <property type="protein sequence ID" value="KAH6928026.1"/>
    <property type="molecule type" value="Genomic_DNA"/>
</dbReference>
<gene>
    <name evidence="1" type="ORF">HPB50_010606</name>
</gene>
<keyword evidence="2" id="KW-1185">Reference proteome</keyword>
<proteinExistence type="predicted"/>
<protein>
    <submittedName>
        <fullName evidence="1">Uncharacterized protein</fullName>
    </submittedName>
</protein>
<organism evidence="1 2">
    <name type="scientific">Hyalomma asiaticum</name>
    <name type="common">Tick</name>
    <dbReference type="NCBI Taxonomy" id="266040"/>
    <lineage>
        <taxon>Eukaryota</taxon>
        <taxon>Metazoa</taxon>
        <taxon>Ecdysozoa</taxon>
        <taxon>Arthropoda</taxon>
        <taxon>Chelicerata</taxon>
        <taxon>Arachnida</taxon>
        <taxon>Acari</taxon>
        <taxon>Parasitiformes</taxon>
        <taxon>Ixodida</taxon>
        <taxon>Ixodoidea</taxon>
        <taxon>Ixodidae</taxon>
        <taxon>Hyalomminae</taxon>
        <taxon>Hyalomma</taxon>
    </lineage>
</organism>
<comment type="caution">
    <text evidence="1">The sequence shown here is derived from an EMBL/GenBank/DDBJ whole genome shotgun (WGS) entry which is preliminary data.</text>
</comment>
<evidence type="ECO:0000313" key="2">
    <source>
        <dbReference type="Proteomes" id="UP000821845"/>
    </source>
</evidence>